<dbReference type="GO" id="GO:0006310">
    <property type="term" value="P:DNA recombination"/>
    <property type="evidence" value="ECO:0007669"/>
    <property type="project" value="UniProtKB-KW"/>
</dbReference>
<dbReference type="EMBL" id="CP011564">
    <property type="protein sequence ID" value="ALG83004.1"/>
    <property type="molecule type" value="Genomic_DNA"/>
</dbReference>
<evidence type="ECO:0008006" key="9">
    <source>
        <dbReference type="Google" id="ProtNLM"/>
    </source>
</evidence>
<dbReference type="InterPro" id="IPR003798">
    <property type="entry name" value="DNA_recombination_RmuC"/>
</dbReference>
<protein>
    <recommendedName>
        <fullName evidence="9">DNA recombination protein RmuC</fullName>
    </recommendedName>
</protein>
<proteinExistence type="predicted"/>
<keyword evidence="2" id="KW-0233">DNA recombination</keyword>
<keyword evidence="4" id="KW-0472">Membrane</keyword>
<dbReference type="HOGENOM" id="CLU_929393_0_0_2"/>
<keyword evidence="8" id="KW-1185">Reference proteome</keyword>
<dbReference type="PANTHER" id="PTHR30563">
    <property type="entry name" value="DNA RECOMBINATION PROTEIN RMUC"/>
    <property type="match status" value="1"/>
</dbReference>
<gene>
    <name evidence="6" type="ORF">HLASA_2134</name>
    <name evidence="5" type="ORF">HLASF_2100</name>
</gene>
<evidence type="ECO:0000313" key="5">
    <source>
        <dbReference type="EMBL" id="AKH98562.1"/>
    </source>
</evidence>
<feature type="transmembrane region" description="Helical" evidence="4">
    <location>
        <begin position="6"/>
        <end position="23"/>
    </location>
</feature>
<dbReference type="GeneID" id="26011466"/>
<reference evidence="5 8" key="1">
    <citation type="journal article" date="2015" name="ISME J.">
        <title>Elemental sulfur and acetate can support life of a novel strictly anaerobic haloarchaeon.</title>
        <authorList>
            <person name="Sorokin D.Y."/>
            <person name="Kublanov I.V."/>
            <person name="Gavrilov S.N."/>
            <person name="Rojo D."/>
            <person name="Roman P."/>
            <person name="Golyshin P.N."/>
            <person name="Slepak V.Z."/>
            <person name="Smedile F."/>
            <person name="Ferrer M."/>
            <person name="Messina E."/>
            <person name="La Cono V."/>
            <person name="Yakimov M.M."/>
        </authorList>
    </citation>
    <scope>NUCLEOTIDE SEQUENCE [LARGE SCALE GENOMIC DNA]</scope>
    <source>
        <strain evidence="5 8">HSR2</strain>
    </source>
</reference>
<dbReference type="EMBL" id="CP008874">
    <property type="protein sequence ID" value="AKH98562.1"/>
    <property type="molecule type" value="Genomic_DNA"/>
</dbReference>
<organism evidence="5 8">
    <name type="scientific">Halanaeroarchaeum sulfurireducens</name>
    <dbReference type="NCBI Taxonomy" id="1604004"/>
    <lineage>
        <taxon>Archaea</taxon>
        <taxon>Methanobacteriati</taxon>
        <taxon>Methanobacteriota</taxon>
        <taxon>Stenosarchaea group</taxon>
        <taxon>Halobacteria</taxon>
        <taxon>Halobacteriales</taxon>
        <taxon>Halobacteriaceae</taxon>
        <taxon>Halanaeroarchaeum</taxon>
    </lineage>
</organism>
<sequence>MPVGDYLLAALVFVLLVIVALLVQIRRAVQRDEVETDQLRTALHATLSEMDFAESVSRIEDRATELRDVHHDLEQLLRVPRERGAFGEEQLEIILEDHLPPDMFGVRERVVGNKTPDAHIETQEGLVCIDSKFSLDAYERAIEAQDPSERAAHERTFRNQVDEQLAKIAEDYVRPDRGTTDFAFAFVPSESVYYHLVTEEYDMLQEYTRRGVQVVSPLTLGHKLELIKAGVQARKLSEEAAEILEHLDRLDRRFDAFEDEWSTLERHVANAHTKAEDVDQEIARMRESFDRIEEPTAEE</sequence>
<evidence type="ECO:0000313" key="7">
    <source>
        <dbReference type="Proteomes" id="UP000060390"/>
    </source>
</evidence>
<dbReference type="RefSeq" id="WP_050049214.1">
    <property type="nucleotide sequence ID" value="NZ_CP008874.1"/>
</dbReference>
<reference evidence="7" key="2">
    <citation type="submission" date="2015-05" db="EMBL/GenBank/DDBJ databases">
        <title>Complete genome sequence of Halanaeroarchaeum sulfurireducens type strain M27-SA2, a sulfate-reducer haloarchaeon from marine anoxic lake Medee.</title>
        <authorList>
            <person name="Messina E."/>
            <person name="Kublanov I.V."/>
            <person name="Toshchakov S."/>
            <person name="Arcadi E."/>
            <person name="La Spada G."/>
            <person name="La Cono V."/>
            <person name="Yakimov M.M."/>
        </authorList>
    </citation>
    <scope>NUCLEOTIDE SEQUENCE [LARGE SCALE GENOMIC DNA]</scope>
    <source>
        <strain evidence="7">M27-SA2</strain>
    </source>
</reference>
<dbReference type="Proteomes" id="UP000069906">
    <property type="component" value="Chromosome"/>
</dbReference>
<evidence type="ECO:0000256" key="2">
    <source>
        <dbReference type="ARBA" id="ARBA00023172"/>
    </source>
</evidence>
<feature type="coiled-coil region" evidence="3">
    <location>
        <begin position="233"/>
        <end position="260"/>
    </location>
</feature>
<evidence type="ECO:0000256" key="1">
    <source>
        <dbReference type="ARBA" id="ARBA00023054"/>
    </source>
</evidence>
<dbReference type="PANTHER" id="PTHR30563:SF0">
    <property type="entry name" value="DNA RECOMBINATION PROTEIN RMUC"/>
    <property type="match status" value="1"/>
</dbReference>
<keyword evidence="4" id="KW-1133">Transmembrane helix</keyword>
<evidence type="ECO:0000313" key="8">
    <source>
        <dbReference type="Proteomes" id="UP000069906"/>
    </source>
</evidence>
<dbReference type="STRING" id="1604004.HLASA_2134"/>
<evidence type="ECO:0000256" key="4">
    <source>
        <dbReference type="SAM" id="Phobius"/>
    </source>
</evidence>
<keyword evidence="1 3" id="KW-0175">Coiled coil</keyword>
<evidence type="ECO:0000313" key="6">
    <source>
        <dbReference type="EMBL" id="ALG83004.1"/>
    </source>
</evidence>
<evidence type="ECO:0000256" key="3">
    <source>
        <dbReference type="SAM" id="Coils"/>
    </source>
</evidence>
<dbReference type="OrthoDB" id="359324at2157"/>
<accession>A0A0F7PCW0</accession>
<name>A0A0F7PCW0_9EURY</name>
<dbReference type="AlphaFoldDB" id="A0A0F7PCW0"/>
<keyword evidence="4" id="KW-0812">Transmembrane</keyword>
<dbReference type="Proteomes" id="UP000060390">
    <property type="component" value="Chromosome"/>
</dbReference>
<reference evidence="6 7" key="3">
    <citation type="journal article" date="2016" name="Stand. Genomic Sci.">
        <title>Complete genome sequence of 'Halanaeroarchaeum sulfurireducens' M27-SA2, a sulfur-reducing and acetate-oxidizing haloarchaeon from the deep-sea hypersaline anoxic lake Medee.</title>
        <authorList>
            <person name="Messina E."/>
            <person name="Sorokin D.Y."/>
            <person name="Kublanov I.V."/>
            <person name="Toshchakov S."/>
            <person name="Lopatina A."/>
            <person name="Arcadi E."/>
            <person name="Smedile F."/>
            <person name="La Spada G."/>
            <person name="La Cono V."/>
            <person name="Yakimov M.M."/>
        </authorList>
    </citation>
    <scope>NUCLEOTIDE SEQUENCE [LARGE SCALE GENOMIC DNA]</scope>
    <source>
        <strain evidence="6 7">M27-SA2</strain>
    </source>
</reference>
<dbReference type="KEGG" id="hsu:HLASF_2100"/>
<dbReference type="KEGG" id="hsf:HLASA_2134"/>
<dbReference type="Pfam" id="PF02646">
    <property type="entry name" value="RmuC"/>
    <property type="match status" value="1"/>
</dbReference>